<evidence type="ECO:0000313" key="2">
    <source>
        <dbReference type="Proteomes" id="UP000499080"/>
    </source>
</evidence>
<dbReference type="AlphaFoldDB" id="A0A4Y2PRG0"/>
<sequence length="47" mass="5251">SADIYRNVALIVRCPDDRKSLFDPGASSEQLSQPGHRWKIVSLPDVL</sequence>
<comment type="caution">
    <text evidence="1">The sequence shown here is derived from an EMBL/GenBank/DDBJ whole genome shotgun (WGS) entry which is preliminary data.</text>
</comment>
<evidence type="ECO:0000313" key="1">
    <source>
        <dbReference type="EMBL" id="GBN53759.1"/>
    </source>
</evidence>
<dbReference type="EMBL" id="BGPR01294896">
    <property type="protein sequence ID" value="GBN53759.1"/>
    <property type="molecule type" value="Genomic_DNA"/>
</dbReference>
<accession>A0A4Y2PRG0</accession>
<dbReference type="Proteomes" id="UP000499080">
    <property type="component" value="Unassembled WGS sequence"/>
</dbReference>
<reference evidence="1 2" key="1">
    <citation type="journal article" date="2019" name="Sci. Rep.">
        <title>Orb-weaving spider Araneus ventricosus genome elucidates the spidroin gene catalogue.</title>
        <authorList>
            <person name="Kono N."/>
            <person name="Nakamura H."/>
            <person name="Ohtoshi R."/>
            <person name="Moran D.A.P."/>
            <person name="Shinohara A."/>
            <person name="Yoshida Y."/>
            <person name="Fujiwara M."/>
            <person name="Mori M."/>
            <person name="Tomita M."/>
            <person name="Arakawa K."/>
        </authorList>
    </citation>
    <scope>NUCLEOTIDE SEQUENCE [LARGE SCALE GENOMIC DNA]</scope>
</reference>
<feature type="non-terminal residue" evidence="1">
    <location>
        <position position="1"/>
    </location>
</feature>
<protein>
    <submittedName>
        <fullName evidence="1">Uncharacterized protein</fullName>
    </submittedName>
</protein>
<organism evidence="1 2">
    <name type="scientific">Araneus ventricosus</name>
    <name type="common">Orbweaver spider</name>
    <name type="synonym">Epeira ventricosa</name>
    <dbReference type="NCBI Taxonomy" id="182803"/>
    <lineage>
        <taxon>Eukaryota</taxon>
        <taxon>Metazoa</taxon>
        <taxon>Ecdysozoa</taxon>
        <taxon>Arthropoda</taxon>
        <taxon>Chelicerata</taxon>
        <taxon>Arachnida</taxon>
        <taxon>Araneae</taxon>
        <taxon>Araneomorphae</taxon>
        <taxon>Entelegynae</taxon>
        <taxon>Araneoidea</taxon>
        <taxon>Araneidae</taxon>
        <taxon>Araneus</taxon>
    </lineage>
</organism>
<name>A0A4Y2PRG0_ARAVE</name>
<keyword evidence="2" id="KW-1185">Reference proteome</keyword>
<proteinExistence type="predicted"/>
<gene>
    <name evidence="1" type="ORF">AVEN_16994_1</name>
</gene>